<evidence type="ECO:0000256" key="7">
    <source>
        <dbReference type="SAM" id="MobiDB-lite"/>
    </source>
</evidence>
<evidence type="ECO:0000256" key="1">
    <source>
        <dbReference type="ARBA" id="ARBA00022679"/>
    </source>
</evidence>
<dbReference type="CDD" id="cd20336">
    <property type="entry name" value="Rcat_RBR"/>
    <property type="match status" value="1"/>
</dbReference>
<evidence type="ECO:0000256" key="5">
    <source>
        <dbReference type="ARBA" id="ARBA00022786"/>
    </source>
</evidence>
<keyword evidence="6" id="KW-0862">Zinc</keyword>
<evidence type="ECO:0000256" key="3">
    <source>
        <dbReference type="ARBA" id="ARBA00022737"/>
    </source>
</evidence>
<dbReference type="GO" id="GO:0016567">
    <property type="term" value="P:protein ubiquitination"/>
    <property type="evidence" value="ECO:0007669"/>
    <property type="project" value="InterPro"/>
</dbReference>
<dbReference type="InterPro" id="IPR031127">
    <property type="entry name" value="E3_UB_ligase_RBR"/>
</dbReference>
<feature type="region of interest" description="Disordered" evidence="7">
    <location>
        <begin position="353"/>
        <end position="412"/>
    </location>
</feature>
<dbReference type="PANTHER" id="PTHR11685">
    <property type="entry name" value="RBR FAMILY RING FINGER AND IBR DOMAIN-CONTAINING"/>
    <property type="match status" value="1"/>
</dbReference>
<evidence type="ECO:0000256" key="6">
    <source>
        <dbReference type="ARBA" id="ARBA00022833"/>
    </source>
</evidence>
<evidence type="ECO:0000256" key="2">
    <source>
        <dbReference type="ARBA" id="ARBA00022723"/>
    </source>
</evidence>
<organism evidence="9 10">
    <name type="scientific">Fusarium torreyae</name>
    <dbReference type="NCBI Taxonomy" id="1237075"/>
    <lineage>
        <taxon>Eukaryota</taxon>
        <taxon>Fungi</taxon>
        <taxon>Dikarya</taxon>
        <taxon>Ascomycota</taxon>
        <taxon>Pezizomycotina</taxon>
        <taxon>Sordariomycetes</taxon>
        <taxon>Hypocreomycetidae</taxon>
        <taxon>Hypocreales</taxon>
        <taxon>Nectriaceae</taxon>
        <taxon>Fusarium</taxon>
    </lineage>
</organism>
<dbReference type="Proteomes" id="UP001152049">
    <property type="component" value="Unassembled WGS sequence"/>
</dbReference>
<dbReference type="EMBL" id="JAOQAZ010000005">
    <property type="protein sequence ID" value="KAJ4266153.1"/>
    <property type="molecule type" value="Genomic_DNA"/>
</dbReference>
<name>A0A9W8S8E7_9HYPO</name>
<keyword evidence="3" id="KW-0677">Repeat</keyword>
<reference evidence="9" key="1">
    <citation type="submission" date="2022-09" db="EMBL/GenBank/DDBJ databases">
        <title>Fusarium specimens isolated from Avocado Roots.</title>
        <authorList>
            <person name="Stajich J."/>
            <person name="Roper C."/>
            <person name="Heimlech-Rivalta G."/>
        </authorList>
    </citation>
    <scope>NUCLEOTIDE SEQUENCE</scope>
    <source>
        <strain evidence="9">CF00136</strain>
    </source>
</reference>
<dbReference type="OrthoDB" id="10009520at2759"/>
<evidence type="ECO:0000259" key="8">
    <source>
        <dbReference type="PROSITE" id="PS51873"/>
    </source>
</evidence>
<dbReference type="InterPro" id="IPR044066">
    <property type="entry name" value="TRIAD_supradom"/>
</dbReference>
<dbReference type="CDD" id="cd20335">
    <property type="entry name" value="BRcat_RBR"/>
    <property type="match status" value="1"/>
</dbReference>
<keyword evidence="5" id="KW-0833">Ubl conjugation pathway</keyword>
<dbReference type="GO" id="GO:0004842">
    <property type="term" value="F:ubiquitin-protein transferase activity"/>
    <property type="evidence" value="ECO:0007669"/>
    <property type="project" value="InterPro"/>
</dbReference>
<dbReference type="GO" id="GO:0008270">
    <property type="term" value="F:zinc ion binding"/>
    <property type="evidence" value="ECO:0007669"/>
    <property type="project" value="UniProtKB-KW"/>
</dbReference>
<sequence>MASLVDAFDRLHPDLVDLLIRKDLLPSDEGTGFSEATLARSIYLAIELADPDEQALIVSRIISEEELAAERLQSPEVRNTNHRVVLDRAERKAALQDNTPATGEENGQDCLICGERAHVKVPCGCDYCLSCFRDAIRIGFRSSEEFPPKCCQPFTVETIALARSPALVHLFRQTEEEIQTPVPNRLYCHDGNCAAFIPHDRHGKCLLCDLHTCDDCALKAHPGQTCEEGDAEEDVWAAMDANRTVNCPNCGRMIQLLEACNHMTCVCSKQFCFICGKDYGTCHCPTYGEFHRMVPMKNRPGVKPAQFRRRVRRTEDTAAWNDDVVTLKIPQLRPFDGEEDRVPRVEQVTRERVIRPLRLPDQQEGRPRQGRDLERNRRHERERPHENWRRERRHEEDGRRRHRAPAAAPPQQVAEDLFGLADVDPFPLFHEARRQRPRGAPPAVGHGAIRQPIAPPPFQPVVRQPAVRQPAVRPPRVHPLAHPPIMTGQPALPRGRFPVIPQANPYGTQGHRLGFDNQRVGQTFTFADEFEVEYEDGYEYQQIFDPNLLPTMERAQEGQPVFFEEHHHHHQHGAQHRHRHHHRHH</sequence>
<gene>
    <name evidence="9" type="ORF">NW762_004133</name>
</gene>
<dbReference type="SUPFAM" id="SSF57850">
    <property type="entry name" value="RING/U-box"/>
    <property type="match status" value="1"/>
</dbReference>
<keyword evidence="2" id="KW-0479">Metal-binding</keyword>
<feature type="region of interest" description="Disordered" evidence="7">
    <location>
        <begin position="566"/>
        <end position="585"/>
    </location>
</feature>
<feature type="compositionally biased region" description="Basic and acidic residues" evidence="7">
    <location>
        <begin position="361"/>
        <end position="399"/>
    </location>
</feature>
<keyword evidence="1" id="KW-0808">Transferase</keyword>
<keyword evidence="4" id="KW-0863">Zinc-finger</keyword>
<proteinExistence type="predicted"/>
<evidence type="ECO:0000256" key="4">
    <source>
        <dbReference type="ARBA" id="ARBA00022771"/>
    </source>
</evidence>
<feature type="domain" description="RING-type" evidence="8">
    <location>
        <begin position="106"/>
        <end position="294"/>
    </location>
</feature>
<dbReference type="AlphaFoldDB" id="A0A9W8S8E7"/>
<evidence type="ECO:0000313" key="9">
    <source>
        <dbReference type="EMBL" id="KAJ4266153.1"/>
    </source>
</evidence>
<feature type="compositionally biased region" description="Basic residues" evidence="7">
    <location>
        <begin position="567"/>
        <end position="585"/>
    </location>
</feature>
<accession>A0A9W8S8E7</accession>
<keyword evidence="10" id="KW-1185">Reference proteome</keyword>
<comment type="caution">
    <text evidence="9">The sequence shown here is derived from an EMBL/GenBank/DDBJ whole genome shotgun (WGS) entry which is preliminary data.</text>
</comment>
<evidence type="ECO:0000313" key="10">
    <source>
        <dbReference type="Proteomes" id="UP001152049"/>
    </source>
</evidence>
<dbReference type="Gene3D" id="1.20.120.1750">
    <property type="match status" value="1"/>
</dbReference>
<dbReference type="PROSITE" id="PS51873">
    <property type="entry name" value="TRIAD"/>
    <property type="match status" value="1"/>
</dbReference>
<protein>
    <recommendedName>
        <fullName evidence="8">RING-type domain-containing protein</fullName>
    </recommendedName>
</protein>